<keyword evidence="11" id="KW-0808">Transferase</keyword>
<dbReference type="Pfam" id="PF03372">
    <property type="entry name" value="Exo_endo_phos"/>
    <property type="match status" value="1"/>
</dbReference>
<name>A0A9P1GA62_9DINO</name>
<gene>
    <name evidence="9" type="ORF">C1SCF055_LOCUS32260</name>
</gene>
<dbReference type="Proteomes" id="UP001152797">
    <property type="component" value="Unassembled WGS sequence"/>
</dbReference>
<evidence type="ECO:0000256" key="7">
    <source>
        <dbReference type="SAM" id="MobiDB-lite"/>
    </source>
</evidence>
<feature type="compositionally biased region" description="Basic residues" evidence="7">
    <location>
        <begin position="1406"/>
        <end position="1421"/>
    </location>
</feature>
<dbReference type="SUPFAM" id="SSF56219">
    <property type="entry name" value="DNase I-like"/>
    <property type="match status" value="1"/>
</dbReference>
<evidence type="ECO:0000256" key="1">
    <source>
        <dbReference type="ARBA" id="ARBA00004123"/>
    </source>
</evidence>
<dbReference type="GO" id="GO:0003964">
    <property type="term" value="F:RNA-directed DNA polymerase activity"/>
    <property type="evidence" value="ECO:0007669"/>
    <property type="project" value="UniProtKB-KW"/>
</dbReference>
<sequence>MEDAEVSQEWTPSKLLRCDTKTHDARPELGKTTAWHPAQTKVVKRSIRRAYKRSLQTGVAWYKGQCLVPMDFPKSLRDRYTPPSNPAFNKPSIPLMRCNHDHQDSKRFRFMQWNAGGLSIHKLDAIRIWMLNQQIEAATVVETRWTYENEWSDSNFHYIHTGDPTQRGAGVLCILAKTFCNTEAIRWRVDLPGRLLHIQVAQAQRKVDIVGCYQHTQASTTQRQHERQKWWNHLDALLHALSVRNILVLTGDFNCALPTAATHGGPNQYKWKGQMTVGAQHQDAGQFMAILRLHGLTALNSWHPDLGPTYVSADHHSRIDFVITRKHVADGISKRAAYTWDAPFCSSFQQGHAPILVQLRKQWYMPKASMAGITPAQRRLGHNAFLMHTDQWNAFTAAAEMALQDTMQDARISDEQYIPALHATAIRCMPFTMQELQQELSRIPATKAVARPCAPGTVWKALEPVSKCLVGLLTRQAQRDALPKLTQMPLWAYLPGRSTQDALMRCMNVYADDCQMGDLFESQTELQQLICNIQKTLQLLTKFGLTINPAKCTALLTMGGTAHRRARQRITTWKDGKEWLCLGTTDAPLWIPIARNAKYLGTIISYQKSEDATVHHRIQLARVAFGRLQRWLTGKRGPAHLILDPDLDIAGTTNPTQQHNMFAPKQDAPIRGRQMLTQADLQNVASQEWGPRVLTIVGNRHWHHMKKETDACQYLATRCCICDQYLGRTQELHRHYKLHHPEYWTHVQTKGHQLTNLYGEDPPCPYCGELFKANHQCTVWLQLAMLLVYGGGATSDLPSQAMPVTRRCEICDDTFATDEALHEHLIQTHRLKSSSYNPARDSLAGEPVCNHCNTMYDCMESLRSHINQGRCLKFNPQLPTEVVDVLPQWVDAMCHGKLATILRDPHVRLQLTLRCQNCRSHYQRASDLSGHLQAAHAQLWSESQVLTQVMVSILYDATGCLCNPGVNLNRTNHVCLPLRQLSMQHMRMTGQILFPHQPTDEELAEIFSMNLDRQHRFHLEETLTDGTISDLWTSSIIRHISVDSPLCSFSKANSFPSLLIAMQMISNARLVDKFTTAPVLMQLSWTMPPDTLQLKRTSVHSVPVCSSVPSSLEKQHMADMEMPEPAEANQQVWAAFQAIQPLIDQTLKLEQNSAAPKRPRKGEQHTQPDGRAKQQPAKDKVDLAHALTLLAKLTLRLDKDLQQLKAEDTFLFFFGHNGPNSSLQCLMTATETWVKNYQASTKQQPVQPLRQHLVQVLFNTLLTRITQLGETKSGSEIQQAAIRSLILLPDGTCPFLEWDQVQKELKVSQKKPLTLKHLHQLCTDMIEHLADVNLVVNFHALPSNNKETTAWKLQVSLRADQPWQILQTLTHSGVWLLMGTSMKAHGQRQSPLAQNLQQALGMTKPSKGKGKGKTKMLPKQE</sequence>
<keyword evidence="11" id="KW-0695">RNA-directed DNA polymerase</keyword>
<protein>
    <submittedName>
        <fullName evidence="11">LINE-1 reverse transcriptase-like</fullName>
    </submittedName>
</protein>
<comment type="subcellular location">
    <subcellularLocation>
        <location evidence="1">Nucleus</location>
    </subcellularLocation>
</comment>
<evidence type="ECO:0000256" key="5">
    <source>
        <dbReference type="ARBA" id="ARBA00022833"/>
    </source>
</evidence>
<reference evidence="9" key="1">
    <citation type="submission" date="2022-10" db="EMBL/GenBank/DDBJ databases">
        <authorList>
            <person name="Chen Y."/>
            <person name="Dougan E. K."/>
            <person name="Chan C."/>
            <person name="Rhodes N."/>
            <person name="Thang M."/>
        </authorList>
    </citation>
    <scope>NUCLEOTIDE SEQUENCE</scope>
</reference>
<evidence type="ECO:0000259" key="8">
    <source>
        <dbReference type="PROSITE" id="PS00028"/>
    </source>
</evidence>
<feature type="domain" description="C2H2-type" evidence="8">
    <location>
        <begin position="719"/>
        <end position="740"/>
    </location>
</feature>
<feature type="region of interest" description="Disordered" evidence="7">
    <location>
        <begin position="1400"/>
        <end position="1421"/>
    </location>
</feature>
<dbReference type="EMBL" id="CAMXCT010003871">
    <property type="protein sequence ID" value="CAI4006641.1"/>
    <property type="molecule type" value="Genomic_DNA"/>
</dbReference>
<keyword evidence="12" id="KW-1185">Reference proteome</keyword>
<dbReference type="Gene3D" id="3.60.10.10">
    <property type="entry name" value="Endonuclease/exonuclease/phosphatase"/>
    <property type="match status" value="1"/>
</dbReference>
<dbReference type="GO" id="GO:0008270">
    <property type="term" value="F:zinc ion binding"/>
    <property type="evidence" value="ECO:0007669"/>
    <property type="project" value="UniProtKB-KW"/>
</dbReference>
<dbReference type="InterPro" id="IPR036691">
    <property type="entry name" value="Endo/exonu/phosph_ase_sf"/>
</dbReference>
<feature type="domain" description="C2H2-type" evidence="8">
    <location>
        <begin position="915"/>
        <end position="936"/>
    </location>
</feature>
<keyword evidence="4" id="KW-0863">Zinc-finger</keyword>
<proteinExistence type="predicted"/>
<feature type="domain" description="C2H2-type" evidence="8">
    <location>
        <begin position="808"/>
        <end position="829"/>
    </location>
</feature>
<organism evidence="9">
    <name type="scientific">Cladocopium goreaui</name>
    <dbReference type="NCBI Taxonomy" id="2562237"/>
    <lineage>
        <taxon>Eukaryota</taxon>
        <taxon>Sar</taxon>
        <taxon>Alveolata</taxon>
        <taxon>Dinophyceae</taxon>
        <taxon>Suessiales</taxon>
        <taxon>Symbiodiniaceae</taxon>
        <taxon>Cladocopium</taxon>
    </lineage>
</organism>
<evidence type="ECO:0000313" key="12">
    <source>
        <dbReference type="Proteomes" id="UP001152797"/>
    </source>
</evidence>
<evidence type="ECO:0000313" key="11">
    <source>
        <dbReference type="EMBL" id="CAL4793953.1"/>
    </source>
</evidence>
<evidence type="ECO:0000313" key="9">
    <source>
        <dbReference type="EMBL" id="CAI4006641.1"/>
    </source>
</evidence>
<feature type="compositionally biased region" description="Basic and acidic residues" evidence="7">
    <location>
        <begin position="1161"/>
        <end position="1179"/>
    </location>
</feature>
<evidence type="ECO:0000256" key="2">
    <source>
        <dbReference type="ARBA" id="ARBA00022723"/>
    </source>
</evidence>
<dbReference type="SMART" id="SM00355">
    <property type="entry name" value="ZnF_C2H2"/>
    <property type="match status" value="3"/>
</dbReference>
<accession>A0A9P1GA62</accession>
<feature type="region of interest" description="Disordered" evidence="7">
    <location>
        <begin position="1153"/>
        <end position="1179"/>
    </location>
</feature>
<keyword evidence="5" id="KW-0862">Zinc</keyword>
<evidence type="ECO:0000256" key="3">
    <source>
        <dbReference type="ARBA" id="ARBA00022737"/>
    </source>
</evidence>
<dbReference type="GO" id="GO:0005634">
    <property type="term" value="C:nucleus"/>
    <property type="evidence" value="ECO:0007669"/>
    <property type="project" value="UniProtKB-SubCell"/>
</dbReference>
<comment type="caution">
    <text evidence="9">The sequence shown here is derived from an EMBL/GenBank/DDBJ whole genome shotgun (WGS) entry which is preliminary data.</text>
</comment>
<dbReference type="EMBL" id="CAMXCT020003871">
    <property type="protein sequence ID" value="CAL1160016.1"/>
    <property type="molecule type" value="Genomic_DNA"/>
</dbReference>
<dbReference type="PROSITE" id="PS00028">
    <property type="entry name" value="ZINC_FINGER_C2H2_1"/>
    <property type="match status" value="3"/>
</dbReference>
<keyword evidence="3" id="KW-0677">Repeat</keyword>
<dbReference type="InterPro" id="IPR050888">
    <property type="entry name" value="ZnF_C2H2-type_TF"/>
</dbReference>
<keyword evidence="2" id="KW-0479">Metal-binding</keyword>
<dbReference type="EMBL" id="CAMXCT030003871">
    <property type="protein sequence ID" value="CAL4793953.1"/>
    <property type="molecule type" value="Genomic_DNA"/>
</dbReference>
<dbReference type="OrthoDB" id="8063258at2759"/>
<dbReference type="InterPro" id="IPR013087">
    <property type="entry name" value="Znf_C2H2_type"/>
</dbReference>
<dbReference type="InterPro" id="IPR005135">
    <property type="entry name" value="Endo/exonuclease/phosphatase"/>
</dbReference>
<reference evidence="10" key="2">
    <citation type="submission" date="2024-04" db="EMBL/GenBank/DDBJ databases">
        <authorList>
            <person name="Chen Y."/>
            <person name="Shah S."/>
            <person name="Dougan E. K."/>
            <person name="Thang M."/>
            <person name="Chan C."/>
        </authorList>
    </citation>
    <scope>NUCLEOTIDE SEQUENCE [LARGE SCALE GENOMIC DNA]</scope>
</reference>
<keyword evidence="11" id="KW-0548">Nucleotidyltransferase</keyword>
<dbReference type="PANTHER" id="PTHR24406">
    <property type="entry name" value="TRANSCRIPTIONAL REPRESSOR CTCFL-RELATED"/>
    <property type="match status" value="1"/>
</dbReference>
<evidence type="ECO:0000256" key="4">
    <source>
        <dbReference type="ARBA" id="ARBA00022771"/>
    </source>
</evidence>
<keyword evidence="6" id="KW-0539">Nucleus</keyword>
<evidence type="ECO:0000256" key="6">
    <source>
        <dbReference type="ARBA" id="ARBA00023242"/>
    </source>
</evidence>
<evidence type="ECO:0000313" key="10">
    <source>
        <dbReference type="EMBL" id="CAL1160016.1"/>
    </source>
</evidence>